<dbReference type="Gene3D" id="3.60.10.10">
    <property type="entry name" value="Endonuclease/exonuclease/phosphatase"/>
    <property type="match status" value="1"/>
</dbReference>
<dbReference type="EMBL" id="JAIQCV010000001">
    <property type="protein sequence ID" value="KAH1128708.1"/>
    <property type="molecule type" value="Genomic_DNA"/>
</dbReference>
<reference evidence="1 2" key="1">
    <citation type="journal article" date="2021" name="Plant Biotechnol. J.">
        <title>Multi-omics assisted identification of the key and species-specific regulatory components of drought-tolerant mechanisms in Gossypium stocksii.</title>
        <authorList>
            <person name="Yu D."/>
            <person name="Ke L."/>
            <person name="Zhang D."/>
            <person name="Wu Y."/>
            <person name="Sun Y."/>
            <person name="Mei J."/>
            <person name="Sun J."/>
            <person name="Sun Y."/>
        </authorList>
    </citation>
    <scope>NUCLEOTIDE SEQUENCE [LARGE SCALE GENOMIC DNA]</scope>
    <source>
        <strain evidence="2">cv. E1</strain>
        <tissue evidence="1">Leaf</tissue>
    </source>
</reference>
<sequence>MAEEFSEEESVQVISPNAVNNFQGFEAWAVGRIMAKEKLNREAMYRVFRSLWFMKEEVNFVALNEDAIIVKFGCLEDRSRILNLMPWLFDSCLFAIMPFIKVLDTSNAIGKLAAIDWKDRNGSWTKFLSGWQPAPPRAMRILCWNCRGIRNLATVCELKQLLVANDPEVIFLCEIKVHTNKLVSIRSKSRIEGCFV</sequence>
<evidence type="ECO:0000313" key="2">
    <source>
        <dbReference type="Proteomes" id="UP000828251"/>
    </source>
</evidence>
<organism evidence="1 2">
    <name type="scientific">Gossypium stocksii</name>
    <dbReference type="NCBI Taxonomy" id="47602"/>
    <lineage>
        <taxon>Eukaryota</taxon>
        <taxon>Viridiplantae</taxon>
        <taxon>Streptophyta</taxon>
        <taxon>Embryophyta</taxon>
        <taxon>Tracheophyta</taxon>
        <taxon>Spermatophyta</taxon>
        <taxon>Magnoliopsida</taxon>
        <taxon>eudicotyledons</taxon>
        <taxon>Gunneridae</taxon>
        <taxon>Pentapetalae</taxon>
        <taxon>rosids</taxon>
        <taxon>malvids</taxon>
        <taxon>Malvales</taxon>
        <taxon>Malvaceae</taxon>
        <taxon>Malvoideae</taxon>
        <taxon>Gossypium</taxon>
    </lineage>
</organism>
<proteinExistence type="predicted"/>
<dbReference type="InterPro" id="IPR036691">
    <property type="entry name" value="Endo/exonu/phosph_ase_sf"/>
</dbReference>
<gene>
    <name evidence="1" type="ORF">J1N35_000086</name>
</gene>
<dbReference type="SUPFAM" id="SSF56219">
    <property type="entry name" value="DNase I-like"/>
    <property type="match status" value="1"/>
</dbReference>
<name>A0A9D3WHS1_9ROSI</name>
<evidence type="ECO:0008006" key="3">
    <source>
        <dbReference type="Google" id="ProtNLM"/>
    </source>
</evidence>
<accession>A0A9D3WHS1</accession>
<keyword evidence="2" id="KW-1185">Reference proteome</keyword>
<evidence type="ECO:0000313" key="1">
    <source>
        <dbReference type="EMBL" id="KAH1128708.1"/>
    </source>
</evidence>
<dbReference type="AlphaFoldDB" id="A0A9D3WHS1"/>
<protein>
    <recommendedName>
        <fullName evidence="3">DUF4283 domain-containing protein</fullName>
    </recommendedName>
</protein>
<dbReference type="Proteomes" id="UP000828251">
    <property type="component" value="Unassembled WGS sequence"/>
</dbReference>
<comment type="caution">
    <text evidence="1">The sequence shown here is derived from an EMBL/GenBank/DDBJ whole genome shotgun (WGS) entry which is preliminary data.</text>
</comment>
<dbReference type="OrthoDB" id="684706at2759"/>